<evidence type="ECO:0000313" key="10">
    <source>
        <dbReference type="EMBL" id="PQV48180.1"/>
    </source>
</evidence>
<feature type="signal peptide" evidence="9">
    <location>
        <begin position="1"/>
        <end position="19"/>
    </location>
</feature>
<keyword evidence="4 8" id="KW-1003">Cell membrane</keyword>
<protein>
    <submittedName>
        <fullName evidence="10">AGCS family alanine or glycine:cation symporter</fullName>
    </submittedName>
</protein>
<feature type="transmembrane region" description="Helical" evidence="8">
    <location>
        <begin position="160"/>
        <end position="177"/>
    </location>
</feature>
<dbReference type="GO" id="GO:0005283">
    <property type="term" value="F:amino acid:sodium symporter activity"/>
    <property type="evidence" value="ECO:0007669"/>
    <property type="project" value="InterPro"/>
</dbReference>
<evidence type="ECO:0000256" key="4">
    <source>
        <dbReference type="ARBA" id="ARBA00022475"/>
    </source>
</evidence>
<feature type="transmembrane region" description="Helical" evidence="8">
    <location>
        <begin position="316"/>
        <end position="336"/>
    </location>
</feature>
<evidence type="ECO:0000256" key="8">
    <source>
        <dbReference type="RuleBase" id="RU363064"/>
    </source>
</evidence>
<dbReference type="PRINTS" id="PR00175">
    <property type="entry name" value="NAALASMPORT"/>
</dbReference>
<feature type="chain" id="PRO_5016916170" evidence="9">
    <location>
        <begin position="20"/>
        <end position="540"/>
    </location>
</feature>
<feature type="transmembrane region" description="Helical" evidence="8">
    <location>
        <begin position="370"/>
        <end position="393"/>
    </location>
</feature>
<keyword evidence="5 8" id="KW-0812">Transmembrane</keyword>
<feature type="transmembrane region" description="Helical" evidence="8">
    <location>
        <begin position="425"/>
        <end position="447"/>
    </location>
</feature>
<evidence type="ECO:0000256" key="2">
    <source>
        <dbReference type="ARBA" id="ARBA00009261"/>
    </source>
</evidence>
<keyword evidence="9" id="KW-0732">Signal</keyword>
<evidence type="ECO:0000256" key="5">
    <source>
        <dbReference type="ARBA" id="ARBA00022692"/>
    </source>
</evidence>
<dbReference type="GO" id="GO:0005886">
    <property type="term" value="C:plasma membrane"/>
    <property type="evidence" value="ECO:0007669"/>
    <property type="project" value="UniProtKB-SubCell"/>
</dbReference>
<dbReference type="NCBIfam" id="TIGR00835">
    <property type="entry name" value="agcS"/>
    <property type="match status" value="1"/>
</dbReference>
<dbReference type="AlphaFoldDB" id="A0A362X8T0"/>
<proteinExistence type="inferred from homology"/>
<comment type="similarity">
    <text evidence="2 8">Belongs to the alanine or glycine:cation symporter (AGCS) (TC 2.A.25) family.</text>
</comment>
<comment type="subcellular location">
    <subcellularLocation>
        <location evidence="1 8">Cell membrane</location>
        <topology evidence="1 8">Multi-pass membrane protein</topology>
    </subcellularLocation>
</comment>
<accession>A0A362X8T0</accession>
<sequence length="540" mass="58169">MKKYLLSLFTLISPFLTFAQESTSEKIDRVFKDYTGWFVDAIFYEIPFSETYQIPWVLIVLVGGALFFTIYFKFINFTGFRTAIRVVQGKYEDIEKHGADTLYGDSTPNEDENIIETLRDDSAHGEVSHFQALTAALSATVGLGNIAGVAVALSIGGPGATFWMILAGLLGMASKFAECTLGVKYRDVGEDGTIYGGPMYYLTKGFKEKGLKGLGKVLAVIFAIFVIGGSFGGGNMFQANQAAAQFVKLFELEGGNAGLYFGIVMAALVAIVIIGGIKRIAKVTEKVVPFMAGIYVLAALIILGANFTLIDDAFALIYEGAFSGLGIAGGLVGVMIQGIRRGAFSNEAGVGSAAIAHSAVRTKYPASEGIVALLEPFVDTVVICTMTALVIVITNFDGSFMQYGVEVKEGVEITAQAFDTVIPHFSVILTIAVILFAFSTMISWSYYGMQGWVFLFGKGKTSDLVYKILFLFFVIVGASISLGAVIDFSDAMIFAMVVPNIIGVVILSPVIKRELKKYMNAINVKEEALDDGAEDLTKHM</sequence>
<name>A0A362X8T0_9FLAO</name>
<keyword evidence="3 8" id="KW-0813">Transport</keyword>
<keyword evidence="8" id="KW-0769">Symport</keyword>
<dbReference type="Proteomes" id="UP000251545">
    <property type="component" value="Unassembled WGS sequence"/>
</dbReference>
<dbReference type="Pfam" id="PF01235">
    <property type="entry name" value="Na_Ala_symp"/>
    <property type="match status" value="1"/>
</dbReference>
<keyword evidence="6 8" id="KW-1133">Transmembrane helix</keyword>
<keyword evidence="7 8" id="KW-0472">Membrane</keyword>
<evidence type="ECO:0000256" key="6">
    <source>
        <dbReference type="ARBA" id="ARBA00022989"/>
    </source>
</evidence>
<dbReference type="PANTHER" id="PTHR30330">
    <property type="entry name" value="AGSS FAMILY TRANSPORTER, SODIUM-ALANINE"/>
    <property type="match status" value="1"/>
</dbReference>
<feature type="transmembrane region" description="Helical" evidence="8">
    <location>
        <begin position="257"/>
        <end position="275"/>
    </location>
</feature>
<evidence type="ECO:0000256" key="1">
    <source>
        <dbReference type="ARBA" id="ARBA00004651"/>
    </source>
</evidence>
<evidence type="ECO:0000256" key="9">
    <source>
        <dbReference type="SAM" id="SignalP"/>
    </source>
</evidence>
<feature type="transmembrane region" description="Helical" evidence="8">
    <location>
        <begin position="287"/>
        <end position="310"/>
    </location>
</feature>
<feature type="transmembrane region" description="Helical" evidence="8">
    <location>
        <begin position="132"/>
        <end position="154"/>
    </location>
</feature>
<dbReference type="PANTHER" id="PTHR30330:SF3">
    <property type="entry name" value="TRANSCRIPTIONAL REGULATOR, LRP FAMILY"/>
    <property type="match status" value="1"/>
</dbReference>
<evidence type="ECO:0000256" key="7">
    <source>
        <dbReference type="ARBA" id="ARBA00023136"/>
    </source>
</evidence>
<dbReference type="EMBL" id="PVEO01000005">
    <property type="protein sequence ID" value="PQV48180.1"/>
    <property type="molecule type" value="Genomic_DNA"/>
</dbReference>
<feature type="transmembrane region" description="Helical" evidence="8">
    <location>
        <begin position="217"/>
        <end position="237"/>
    </location>
</feature>
<feature type="transmembrane region" description="Helical" evidence="8">
    <location>
        <begin position="54"/>
        <end position="75"/>
    </location>
</feature>
<gene>
    <name evidence="10" type="ORF">CLV33_10526</name>
</gene>
<reference evidence="10 11" key="1">
    <citation type="submission" date="2018-02" db="EMBL/GenBank/DDBJ databases">
        <title>Genomic Encyclopedia of Archaeal and Bacterial Type Strains, Phase II (KMG-II): from individual species to whole genera.</title>
        <authorList>
            <person name="Goeker M."/>
        </authorList>
    </citation>
    <scope>NUCLEOTIDE SEQUENCE [LARGE SCALE GENOMIC DNA]</scope>
    <source>
        <strain evidence="10 11">DSM 21165</strain>
    </source>
</reference>
<feature type="transmembrane region" description="Helical" evidence="8">
    <location>
        <begin position="468"/>
        <end position="486"/>
    </location>
</feature>
<organism evidence="10 11">
    <name type="scientific">Jejuia pallidilutea</name>
    <dbReference type="NCBI Taxonomy" id="504487"/>
    <lineage>
        <taxon>Bacteria</taxon>
        <taxon>Pseudomonadati</taxon>
        <taxon>Bacteroidota</taxon>
        <taxon>Flavobacteriia</taxon>
        <taxon>Flavobacteriales</taxon>
        <taxon>Flavobacteriaceae</taxon>
        <taxon>Jejuia</taxon>
    </lineage>
</organism>
<evidence type="ECO:0000313" key="11">
    <source>
        <dbReference type="Proteomes" id="UP000251545"/>
    </source>
</evidence>
<dbReference type="InterPro" id="IPR001463">
    <property type="entry name" value="Na/Ala_symport"/>
</dbReference>
<comment type="caution">
    <text evidence="10">The sequence shown here is derived from an EMBL/GenBank/DDBJ whole genome shotgun (WGS) entry which is preliminary data.</text>
</comment>
<feature type="transmembrane region" description="Helical" evidence="8">
    <location>
        <begin position="492"/>
        <end position="511"/>
    </location>
</feature>
<dbReference type="RefSeq" id="WP_105473672.1">
    <property type="nucleotide sequence ID" value="NZ_PVEO01000005.1"/>
</dbReference>
<evidence type="ECO:0000256" key="3">
    <source>
        <dbReference type="ARBA" id="ARBA00022448"/>
    </source>
</evidence>